<keyword evidence="2" id="KW-1185">Reference proteome</keyword>
<name>A0A5B7GM03_PORTR</name>
<dbReference type="Proteomes" id="UP000324222">
    <property type="component" value="Unassembled WGS sequence"/>
</dbReference>
<accession>A0A5B7GM03</accession>
<organism evidence="1 2">
    <name type="scientific">Portunus trituberculatus</name>
    <name type="common">Swimming crab</name>
    <name type="synonym">Neptunus trituberculatus</name>
    <dbReference type="NCBI Taxonomy" id="210409"/>
    <lineage>
        <taxon>Eukaryota</taxon>
        <taxon>Metazoa</taxon>
        <taxon>Ecdysozoa</taxon>
        <taxon>Arthropoda</taxon>
        <taxon>Crustacea</taxon>
        <taxon>Multicrustacea</taxon>
        <taxon>Malacostraca</taxon>
        <taxon>Eumalacostraca</taxon>
        <taxon>Eucarida</taxon>
        <taxon>Decapoda</taxon>
        <taxon>Pleocyemata</taxon>
        <taxon>Brachyura</taxon>
        <taxon>Eubrachyura</taxon>
        <taxon>Portunoidea</taxon>
        <taxon>Portunidae</taxon>
        <taxon>Portuninae</taxon>
        <taxon>Portunus</taxon>
    </lineage>
</organism>
<evidence type="ECO:0000313" key="2">
    <source>
        <dbReference type="Proteomes" id="UP000324222"/>
    </source>
</evidence>
<proteinExistence type="predicted"/>
<dbReference type="EMBL" id="VSRR010015508">
    <property type="protein sequence ID" value="MPC58257.1"/>
    <property type="molecule type" value="Genomic_DNA"/>
</dbReference>
<protein>
    <submittedName>
        <fullName evidence="1">Uncharacterized protein</fullName>
    </submittedName>
</protein>
<evidence type="ECO:0000313" key="1">
    <source>
        <dbReference type="EMBL" id="MPC58257.1"/>
    </source>
</evidence>
<reference evidence="1 2" key="1">
    <citation type="submission" date="2019-05" db="EMBL/GenBank/DDBJ databases">
        <title>Another draft genome of Portunus trituberculatus and its Hox gene families provides insights of decapod evolution.</title>
        <authorList>
            <person name="Jeong J.-H."/>
            <person name="Song I."/>
            <person name="Kim S."/>
            <person name="Choi T."/>
            <person name="Kim D."/>
            <person name="Ryu S."/>
            <person name="Kim W."/>
        </authorList>
    </citation>
    <scope>NUCLEOTIDE SEQUENCE [LARGE SCALE GENOMIC DNA]</scope>
    <source>
        <tissue evidence="1">Muscle</tissue>
    </source>
</reference>
<sequence>MHCSGERETGSFLLYPATSWGPAVPGSFSALPSSGPPSFERGKKSLLQSLCVFH</sequence>
<gene>
    <name evidence="1" type="ORF">E2C01_052253</name>
</gene>
<dbReference type="AlphaFoldDB" id="A0A5B7GM03"/>
<comment type="caution">
    <text evidence="1">The sequence shown here is derived from an EMBL/GenBank/DDBJ whole genome shotgun (WGS) entry which is preliminary data.</text>
</comment>